<dbReference type="RefSeq" id="WP_344587224.1">
    <property type="nucleotide sequence ID" value="NZ_BAAARW010000003.1"/>
</dbReference>
<dbReference type="Gene3D" id="3.30.1460.10">
    <property type="match status" value="1"/>
</dbReference>
<dbReference type="EMBL" id="BAAARW010000003">
    <property type="protein sequence ID" value="GAA2404089.1"/>
    <property type="molecule type" value="Genomic_DNA"/>
</dbReference>
<organism evidence="2 3">
    <name type="scientific">Actinomadura vinacea</name>
    <dbReference type="NCBI Taxonomy" id="115336"/>
    <lineage>
        <taxon>Bacteria</taxon>
        <taxon>Bacillati</taxon>
        <taxon>Actinomycetota</taxon>
        <taxon>Actinomycetes</taxon>
        <taxon>Streptosporangiales</taxon>
        <taxon>Thermomonosporaceae</taxon>
        <taxon>Actinomadura</taxon>
    </lineage>
</organism>
<evidence type="ECO:0000259" key="1">
    <source>
        <dbReference type="Pfam" id="PF22551"/>
    </source>
</evidence>
<accession>A0ABN3IGA1</accession>
<reference evidence="2 3" key="1">
    <citation type="journal article" date="2019" name="Int. J. Syst. Evol. Microbiol.">
        <title>The Global Catalogue of Microorganisms (GCM) 10K type strain sequencing project: providing services to taxonomists for standard genome sequencing and annotation.</title>
        <authorList>
            <consortium name="The Broad Institute Genomics Platform"/>
            <consortium name="The Broad Institute Genome Sequencing Center for Infectious Disease"/>
            <person name="Wu L."/>
            <person name="Ma J."/>
        </authorList>
    </citation>
    <scope>NUCLEOTIDE SEQUENCE [LARGE SCALE GENOMIC DNA]</scope>
    <source>
        <strain evidence="2 3">JCM 3325</strain>
    </source>
</reference>
<keyword evidence="3" id="KW-1185">Reference proteome</keyword>
<name>A0ABN3IGA1_9ACTN</name>
<dbReference type="SUPFAM" id="SSF69635">
    <property type="entry name" value="Type III secretory system chaperone-like"/>
    <property type="match status" value="1"/>
</dbReference>
<dbReference type="InterPro" id="IPR054343">
    <property type="entry name" value="TY-Chap_M"/>
</dbReference>
<proteinExistence type="predicted"/>
<comment type="caution">
    <text evidence="2">The sequence shown here is derived from an EMBL/GenBank/DDBJ whole genome shotgun (WGS) entry which is preliminary data.</text>
</comment>
<evidence type="ECO:0000313" key="2">
    <source>
        <dbReference type="EMBL" id="GAA2404089.1"/>
    </source>
</evidence>
<feature type="domain" description="TY-Chap central" evidence="1">
    <location>
        <begin position="7"/>
        <end position="136"/>
    </location>
</feature>
<dbReference type="Proteomes" id="UP001501231">
    <property type="component" value="Unassembled WGS sequence"/>
</dbReference>
<dbReference type="Pfam" id="PF22551">
    <property type="entry name" value="TY-Chap1"/>
    <property type="match status" value="1"/>
</dbReference>
<evidence type="ECO:0000313" key="3">
    <source>
        <dbReference type="Proteomes" id="UP001501231"/>
    </source>
</evidence>
<sequence>MSRETTVAYVDKILSAYLETDSLVKDDDGDVPVRRGSALYYVRVGNREPYRVEVVSSVLSGVEESYELLRELNEINAGIYGIQAYFRKGRVIFSADMLADSLQPEELERACALISGAADRYDDELQAKFGGKKTFEENA</sequence>
<protein>
    <recommendedName>
        <fullName evidence="1">TY-Chap central domain-containing protein</fullName>
    </recommendedName>
</protein>
<gene>
    <name evidence="2" type="ORF">GCM10010191_09720</name>
</gene>